<proteinExistence type="predicted"/>
<dbReference type="EMBL" id="KN835401">
    <property type="protein sequence ID" value="KIK38293.1"/>
    <property type="molecule type" value="Genomic_DNA"/>
</dbReference>
<organism evidence="1 2">
    <name type="scientific">Suillus luteus UH-Slu-Lm8-n1</name>
    <dbReference type="NCBI Taxonomy" id="930992"/>
    <lineage>
        <taxon>Eukaryota</taxon>
        <taxon>Fungi</taxon>
        <taxon>Dikarya</taxon>
        <taxon>Basidiomycota</taxon>
        <taxon>Agaricomycotina</taxon>
        <taxon>Agaricomycetes</taxon>
        <taxon>Agaricomycetidae</taxon>
        <taxon>Boletales</taxon>
        <taxon>Suillineae</taxon>
        <taxon>Suillaceae</taxon>
        <taxon>Suillus</taxon>
    </lineage>
</organism>
<reference evidence="1 2" key="1">
    <citation type="submission" date="2014-04" db="EMBL/GenBank/DDBJ databases">
        <authorList>
            <consortium name="DOE Joint Genome Institute"/>
            <person name="Kuo A."/>
            <person name="Ruytinx J."/>
            <person name="Rineau F."/>
            <person name="Colpaert J."/>
            <person name="Kohler A."/>
            <person name="Nagy L.G."/>
            <person name="Floudas D."/>
            <person name="Copeland A."/>
            <person name="Barry K.W."/>
            <person name="Cichocki N."/>
            <person name="Veneault-Fourrey C."/>
            <person name="LaButti K."/>
            <person name="Lindquist E.A."/>
            <person name="Lipzen A."/>
            <person name="Lundell T."/>
            <person name="Morin E."/>
            <person name="Murat C."/>
            <person name="Sun H."/>
            <person name="Tunlid A."/>
            <person name="Henrissat B."/>
            <person name="Grigoriev I.V."/>
            <person name="Hibbett D.S."/>
            <person name="Martin F."/>
            <person name="Nordberg H.P."/>
            <person name="Cantor M.N."/>
            <person name="Hua S.X."/>
        </authorList>
    </citation>
    <scope>NUCLEOTIDE SEQUENCE [LARGE SCALE GENOMIC DNA]</scope>
    <source>
        <strain evidence="1 2">UH-Slu-Lm8-n1</strain>
    </source>
</reference>
<evidence type="ECO:0000313" key="2">
    <source>
        <dbReference type="Proteomes" id="UP000054485"/>
    </source>
</evidence>
<evidence type="ECO:0000313" key="1">
    <source>
        <dbReference type="EMBL" id="KIK38293.1"/>
    </source>
</evidence>
<dbReference type="AlphaFoldDB" id="A0A0D0B2W8"/>
<reference evidence="2" key="2">
    <citation type="submission" date="2015-01" db="EMBL/GenBank/DDBJ databases">
        <title>Evolutionary Origins and Diversification of the Mycorrhizal Mutualists.</title>
        <authorList>
            <consortium name="DOE Joint Genome Institute"/>
            <consortium name="Mycorrhizal Genomics Consortium"/>
            <person name="Kohler A."/>
            <person name="Kuo A."/>
            <person name="Nagy L.G."/>
            <person name="Floudas D."/>
            <person name="Copeland A."/>
            <person name="Barry K.W."/>
            <person name="Cichocki N."/>
            <person name="Veneault-Fourrey C."/>
            <person name="LaButti K."/>
            <person name="Lindquist E.A."/>
            <person name="Lipzen A."/>
            <person name="Lundell T."/>
            <person name="Morin E."/>
            <person name="Murat C."/>
            <person name="Riley R."/>
            <person name="Ohm R."/>
            <person name="Sun H."/>
            <person name="Tunlid A."/>
            <person name="Henrissat B."/>
            <person name="Grigoriev I.V."/>
            <person name="Hibbett D.S."/>
            <person name="Martin F."/>
        </authorList>
    </citation>
    <scope>NUCLEOTIDE SEQUENCE [LARGE SCALE GENOMIC DNA]</scope>
    <source>
        <strain evidence="2">UH-Slu-Lm8-n1</strain>
    </source>
</reference>
<gene>
    <name evidence="1" type="ORF">CY34DRAFT_809508</name>
</gene>
<dbReference type="InParanoid" id="A0A0D0B2W8"/>
<name>A0A0D0B2W8_9AGAM</name>
<sequence length="66" mass="7560">MPQAVLRLNHISCRPVQPVHINNLQWDFCDPSFNVCPEYGKNGARLRVPQNNIFSPPMSISLTLRK</sequence>
<keyword evidence="2" id="KW-1185">Reference proteome</keyword>
<accession>A0A0D0B2W8</accession>
<dbReference type="Proteomes" id="UP000054485">
    <property type="component" value="Unassembled WGS sequence"/>
</dbReference>
<dbReference type="HOGENOM" id="CLU_2832883_0_0_1"/>
<protein>
    <submittedName>
        <fullName evidence="1">Uncharacterized protein</fullName>
    </submittedName>
</protein>